<keyword evidence="3" id="KW-1185">Reference proteome</keyword>
<dbReference type="KEGG" id="mdu:MDUV_05840"/>
<evidence type="ECO:0000256" key="1">
    <source>
        <dbReference type="SAM" id="MobiDB-lite"/>
    </source>
</evidence>
<organism evidence="2 3">
    <name type="scientific">Mycolicibacterium duvalii</name>
    <dbReference type="NCBI Taxonomy" id="39688"/>
    <lineage>
        <taxon>Bacteria</taxon>
        <taxon>Bacillati</taxon>
        <taxon>Actinomycetota</taxon>
        <taxon>Actinomycetes</taxon>
        <taxon>Mycobacteriales</taxon>
        <taxon>Mycobacteriaceae</taxon>
        <taxon>Mycolicibacterium</taxon>
    </lineage>
</organism>
<gene>
    <name evidence="2" type="ORF">MDUV_05840</name>
</gene>
<dbReference type="AlphaFoldDB" id="A0A7I7JWP9"/>
<proteinExistence type="predicted"/>
<dbReference type="Proteomes" id="UP000467006">
    <property type="component" value="Chromosome"/>
</dbReference>
<evidence type="ECO:0000313" key="2">
    <source>
        <dbReference type="EMBL" id="BBX15724.1"/>
    </source>
</evidence>
<accession>A0A7I7JWP9</accession>
<reference evidence="2 3" key="1">
    <citation type="journal article" date="2019" name="Emerg. Microbes Infect.">
        <title>Comprehensive subspecies identification of 175 nontuberculous mycobacteria species based on 7547 genomic profiles.</title>
        <authorList>
            <person name="Matsumoto Y."/>
            <person name="Kinjo T."/>
            <person name="Motooka D."/>
            <person name="Nabeya D."/>
            <person name="Jung N."/>
            <person name="Uechi K."/>
            <person name="Horii T."/>
            <person name="Iida T."/>
            <person name="Fujita J."/>
            <person name="Nakamura S."/>
        </authorList>
    </citation>
    <scope>NUCLEOTIDE SEQUENCE [LARGE SCALE GENOMIC DNA]</scope>
    <source>
        <strain evidence="2 3">JCM 6396</strain>
    </source>
</reference>
<feature type="region of interest" description="Disordered" evidence="1">
    <location>
        <begin position="39"/>
        <end position="59"/>
    </location>
</feature>
<protein>
    <submittedName>
        <fullName evidence="2">Uncharacterized protein</fullName>
    </submittedName>
</protein>
<dbReference type="EMBL" id="AP022563">
    <property type="protein sequence ID" value="BBX15724.1"/>
    <property type="molecule type" value="Genomic_DNA"/>
</dbReference>
<evidence type="ECO:0000313" key="3">
    <source>
        <dbReference type="Proteomes" id="UP000467006"/>
    </source>
</evidence>
<name>A0A7I7JWP9_9MYCO</name>
<sequence length="241" mass="25681">MLTPRKIQVLQKNPPGHRVDGHVVHDQCQLPGGLCPHRRENDARRRIQPRPRPGHCPLGERTDDIEAVIGCHRTAFGYSQRPGPVVIDAQPQHRVPVQQCLQQNHDIRAGGAGGCLHDHRLIELVGRAVDVPQPLHDRGRQHLTDTVVGRVDCRAAEFDDARQSGDGLLDEDVAWSAGQSGGAGLGDDLHGQDAVAAEVEEGVVDADAVAAEDVRVDAGEGFLRGVGGGTVRGDGAGFGRG</sequence>